<dbReference type="RefSeq" id="XP_001804933.1">
    <property type="nucleotide sequence ID" value="XM_001804881.1"/>
</dbReference>
<dbReference type="AlphaFoldDB" id="A0A7U2IAC4"/>
<dbReference type="OrthoDB" id="10480473at2759"/>
<evidence type="ECO:0000256" key="1">
    <source>
        <dbReference type="SAM" id="MobiDB-lite"/>
    </source>
</evidence>
<accession>A0A7U2IAC4</accession>
<feature type="compositionally biased region" description="Basic and acidic residues" evidence="1">
    <location>
        <begin position="636"/>
        <end position="645"/>
    </location>
</feature>
<organism evidence="2 3">
    <name type="scientific">Phaeosphaeria nodorum (strain SN15 / ATCC MYA-4574 / FGSC 10173)</name>
    <name type="common">Glume blotch fungus</name>
    <name type="synonym">Parastagonospora nodorum</name>
    <dbReference type="NCBI Taxonomy" id="321614"/>
    <lineage>
        <taxon>Eukaryota</taxon>
        <taxon>Fungi</taxon>
        <taxon>Dikarya</taxon>
        <taxon>Ascomycota</taxon>
        <taxon>Pezizomycotina</taxon>
        <taxon>Dothideomycetes</taxon>
        <taxon>Pleosporomycetidae</taxon>
        <taxon>Pleosporales</taxon>
        <taxon>Pleosporineae</taxon>
        <taxon>Phaeosphaeriaceae</taxon>
        <taxon>Parastagonospora</taxon>
    </lineage>
</organism>
<reference evidence="3" key="1">
    <citation type="journal article" date="2021" name="BMC Genomics">
        <title>Chromosome-level genome assembly and manually-curated proteome of model necrotroph Parastagonospora nodorum Sn15 reveals a genome-wide trove of candidate effector homologs, and redundancy of virulence-related functions within an accessory chromosome.</title>
        <authorList>
            <person name="Bertazzoni S."/>
            <person name="Jones D.A.B."/>
            <person name="Phan H.T."/>
            <person name="Tan K.-C."/>
            <person name="Hane J.K."/>
        </authorList>
    </citation>
    <scope>NUCLEOTIDE SEQUENCE [LARGE SCALE GENOMIC DNA]</scope>
    <source>
        <strain evidence="3">SN15 / ATCC MYA-4574 / FGSC 10173)</strain>
    </source>
</reference>
<sequence length="711" mass="78828">MALSLPDPELVQASSIEPTSTAGVGAATDIANASNQHATAQLGEDALVLHRGSTPRAQGETDLTQHPVTPATSSSASPLTLQTASAQPVVENTVIQGIHFSNEQANSIAQHIAAEKLAWLSKIKDHVSDRIDTAIFSAEAHFASAIHQLQQIPAKRQDMIRLYGGASFDPNPPGIKYPDELAQDLQKASKDICSGLSSLGEMMTEKKHPSYNISRALVHRALQSTGTAGPAAFEAELHQLYIEEHSASDRLTPLTTQINDEDWAVVSKPPIRLPFPAEQNTTQAAGNIKVEVEGPRSAKSKTASSTTPSAKPTPKKKADSNMKQTWRDNPKNGVIVYLEASEQDIVRTLQSFWGRQMWESEGYILPPGTIFYAGMSEGPEKNFYKEKSAKYCSTSHGTGWLVIVPYDVRNCNECQHSKKFLSVNAYLPPGNRYYILRRGWSINSEGDVLDTKKNLASPINNISRLTLMGRTVWQSESEFTRTDIGIPQHIDKAYREGALSKLSLANVDRWLNLNDKGKPKYKVTFDRGSRKWDIGSARRVIPMQSSDKNDKKSLVTFHAERMREVWDFTGFGDEELEKVLGKMLDTVDDLQCAEKIPESFDTRTHWFTREDAEEFRNRGSLERLITHLGGSVPKSRKVESQDQKAAKKRVTTGIAKQSEASQKRKAATETFEQNEKKIKLEKDEEDDGAGGEEKDTSPVPCSFEDFLARES</sequence>
<feature type="region of interest" description="Disordered" evidence="1">
    <location>
        <begin position="275"/>
        <end position="325"/>
    </location>
</feature>
<keyword evidence="3" id="KW-1185">Reference proteome</keyword>
<name>A0A7U2IAC4_PHANO</name>
<feature type="compositionally biased region" description="Low complexity" evidence="1">
    <location>
        <begin position="69"/>
        <end position="80"/>
    </location>
</feature>
<dbReference type="Proteomes" id="UP000663193">
    <property type="component" value="Chromosome 20"/>
</dbReference>
<feature type="region of interest" description="Disordered" evidence="1">
    <location>
        <begin position="55"/>
        <end position="80"/>
    </location>
</feature>
<dbReference type="KEGG" id="pno:SNOG_14751"/>
<evidence type="ECO:0000313" key="2">
    <source>
        <dbReference type="EMBL" id="QRD06187.1"/>
    </source>
</evidence>
<feature type="region of interest" description="Disordered" evidence="1">
    <location>
        <begin position="632"/>
        <end position="711"/>
    </location>
</feature>
<dbReference type="EMBL" id="CP069042">
    <property type="protein sequence ID" value="QRD06187.1"/>
    <property type="molecule type" value="Genomic_DNA"/>
</dbReference>
<feature type="compositionally biased region" description="Basic and acidic residues" evidence="1">
    <location>
        <begin position="673"/>
        <end position="682"/>
    </location>
</feature>
<proteinExistence type="predicted"/>
<feature type="compositionally biased region" description="Basic and acidic residues" evidence="1">
    <location>
        <begin position="316"/>
        <end position="325"/>
    </location>
</feature>
<protein>
    <submittedName>
        <fullName evidence="2">Uncharacterized protein</fullName>
    </submittedName>
</protein>
<gene>
    <name evidence="2" type="ORF">JI435_147510</name>
</gene>
<dbReference type="VEuPathDB" id="FungiDB:JI435_147510"/>
<evidence type="ECO:0000313" key="3">
    <source>
        <dbReference type="Proteomes" id="UP000663193"/>
    </source>
</evidence>
<feature type="compositionally biased region" description="Low complexity" evidence="1">
    <location>
        <begin position="300"/>
        <end position="312"/>
    </location>
</feature>